<organism evidence="1 2">
    <name type="scientific">Methylocucumis oryzae</name>
    <dbReference type="NCBI Taxonomy" id="1632867"/>
    <lineage>
        <taxon>Bacteria</taxon>
        <taxon>Pseudomonadati</taxon>
        <taxon>Pseudomonadota</taxon>
        <taxon>Gammaproteobacteria</taxon>
        <taxon>Methylococcales</taxon>
        <taxon>Methylococcaceae</taxon>
        <taxon>Methylocucumis</taxon>
    </lineage>
</organism>
<evidence type="ECO:0000313" key="1">
    <source>
        <dbReference type="EMBL" id="KJV05971.1"/>
    </source>
</evidence>
<protein>
    <submittedName>
        <fullName evidence="1">Uncharacterized protein</fullName>
    </submittedName>
</protein>
<comment type="caution">
    <text evidence="1">The sequence shown here is derived from an EMBL/GenBank/DDBJ whole genome shotgun (WGS) entry which is preliminary data.</text>
</comment>
<reference evidence="2" key="1">
    <citation type="submission" date="2015-03" db="EMBL/GenBank/DDBJ databases">
        <title>Draft genome sequence of a novel methanotroph (Sn10-6) isolated from flooded ricefield rhizosphere in India.</title>
        <authorList>
            <person name="Pandit P.S."/>
            <person name="Pore S.D."/>
            <person name="Arora P."/>
            <person name="Kapse N.G."/>
            <person name="Dhakephalkar P.K."/>
            <person name="Rahalkar M.C."/>
        </authorList>
    </citation>
    <scope>NUCLEOTIDE SEQUENCE [LARGE SCALE GENOMIC DNA]</scope>
    <source>
        <strain evidence="2">Sn10-6</strain>
    </source>
</reference>
<proteinExistence type="predicted"/>
<reference evidence="1 2" key="2">
    <citation type="journal article" date="2016" name="Microb. Ecol.">
        <title>Genome Characteristics of a Novel Type I Methanotroph (Sn10-6) Isolated from a Flooded Indian Rice Field.</title>
        <authorList>
            <person name="Rahalkar M.C."/>
            <person name="Pandit P.S."/>
            <person name="Dhakephalkar P.K."/>
            <person name="Pore S."/>
            <person name="Arora P."/>
            <person name="Kapse N."/>
        </authorList>
    </citation>
    <scope>NUCLEOTIDE SEQUENCE [LARGE SCALE GENOMIC DNA]</scope>
    <source>
        <strain evidence="1 2">Sn10-6</strain>
    </source>
</reference>
<evidence type="ECO:0000313" key="2">
    <source>
        <dbReference type="Proteomes" id="UP000033684"/>
    </source>
</evidence>
<accession>A0A0F3IGT4</accession>
<name>A0A0F3IGT4_9GAMM</name>
<gene>
    <name evidence="1" type="ORF">VZ94_14450</name>
</gene>
<keyword evidence="2" id="KW-1185">Reference proteome</keyword>
<dbReference type="Proteomes" id="UP000033684">
    <property type="component" value="Unassembled WGS sequence"/>
</dbReference>
<sequence>MAQNGLVEGYKNRHRICALFYDKVIRVYLVSNETFLTYLLDEHRFIFHYKSIYYMFLLHFKAA</sequence>
<dbReference type="EMBL" id="LAJX01000147">
    <property type="protein sequence ID" value="KJV05971.1"/>
    <property type="molecule type" value="Genomic_DNA"/>
</dbReference>
<dbReference type="AlphaFoldDB" id="A0A0F3IGT4"/>